<evidence type="ECO:0000313" key="3">
    <source>
        <dbReference type="Proteomes" id="UP000191112"/>
    </source>
</evidence>
<name>A0A1T5DRQ4_9FLAO</name>
<dbReference type="Gene3D" id="3.40.50.1820">
    <property type="entry name" value="alpha/beta hydrolase"/>
    <property type="match status" value="1"/>
</dbReference>
<dbReference type="SUPFAM" id="SSF53474">
    <property type="entry name" value="alpha/beta-Hydrolases"/>
    <property type="match status" value="1"/>
</dbReference>
<dbReference type="InterPro" id="IPR029058">
    <property type="entry name" value="AB_hydrolase_fold"/>
</dbReference>
<dbReference type="EMBL" id="FUYZ01000002">
    <property type="protein sequence ID" value="SKB74240.1"/>
    <property type="molecule type" value="Genomic_DNA"/>
</dbReference>
<dbReference type="Pfam" id="PF00326">
    <property type="entry name" value="Peptidase_S9"/>
    <property type="match status" value="1"/>
</dbReference>
<dbReference type="Proteomes" id="UP000191112">
    <property type="component" value="Unassembled WGS sequence"/>
</dbReference>
<protein>
    <recommendedName>
        <fullName evidence="1">Peptidase S9 prolyl oligopeptidase catalytic domain-containing protein</fullName>
    </recommendedName>
</protein>
<evidence type="ECO:0000259" key="1">
    <source>
        <dbReference type="Pfam" id="PF00326"/>
    </source>
</evidence>
<dbReference type="PANTHER" id="PTHR22946">
    <property type="entry name" value="DIENELACTONE HYDROLASE DOMAIN-CONTAINING PROTEIN-RELATED"/>
    <property type="match status" value="1"/>
</dbReference>
<reference evidence="2 3" key="1">
    <citation type="submission" date="2017-02" db="EMBL/GenBank/DDBJ databases">
        <authorList>
            <person name="Peterson S.W."/>
        </authorList>
    </citation>
    <scope>NUCLEOTIDE SEQUENCE [LARGE SCALE GENOMIC DNA]</scope>
    <source>
        <strain evidence="2 3">DSM 22323</strain>
    </source>
</reference>
<dbReference type="OrthoDB" id="9808543at2"/>
<accession>A0A1T5DRQ4</accession>
<dbReference type="RefSeq" id="WP_079666214.1">
    <property type="nucleotide sequence ID" value="NZ_FUYZ01000002.1"/>
</dbReference>
<dbReference type="GO" id="GO:0008236">
    <property type="term" value="F:serine-type peptidase activity"/>
    <property type="evidence" value="ECO:0007669"/>
    <property type="project" value="InterPro"/>
</dbReference>
<evidence type="ECO:0000313" key="2">
    <source>
        <dbReference type="EMBL" id="SKB74240.1"/>
    </source>
</evidence>
<dbReference type="STRING" id="619805.SAMN05660477_00942"/>
<sequence>MSIEINRNIVLTNPETKSFLADAYYKKNDNKLPLVILVHGYKGFKDWGAWHYLAEAFAEAGFYFVKFNFSHNGTTLDDTSNFADLEAFGHNNYSKEMSDLTFVIDYFSKLPEVDASKIALIGHSRGNGNVIIQAAEDHRIKALVDFAGISDYASRFPPKEMLPEIKKAGVLYIENKRTKQQMPHYFQFFEDFKANEERFTIENAVKKLLIPYLIIHGSADETVNLREAELLHQWAKNSELLVIENGDHGFGSFEPWSEKQMPKDLKFVTEKTIDFLKEKL</sequence>
<keyword evidence="3" id="KW-1185">Reference proteome</keyword>
<proteinExistence type="predicted"/>
<dbReference type="InterPro" id="IPR001375">
    <property type="entry name" value="Peptidase_S9_cat"/>
</dbReference>
<feature type="domain" description="Peptidase S9 prolyl oligopeptidase catalytic" evidence="1">
    <location>
        <begin position="87"/>
        <end position="254"/>
    </location>
</feature>
<organism evidence="2 3">
    <name type="scientific">Soonwooa buanensis</name>
    <dbReference type="NCBI Taxonomy" id="619805"/>
    <lineage>
        <taxon>Bacteria</taxon>
        <taxon>Pseudomonadati</taxon>
        <taxon>Bacteroidota</taxon>
        <taxon>Flavobacteriia</taxon>
        <taxon>Flavobacteriales</taxon>
        <taxon>Weeksellaceae</taxon>
        <taxon>Chryseobacterium group</taxon>
        <taxon>Soonwooa</taxon>
    </lineage>
</organism>
<dbReference type="GO" id="GO:0006508">
    <property type="term" value="P:proteolysis"/>
    <property type="evidence" value="ECO:0007669"/>
    <property type="project" value="InterPro"/>
</dbReference>
<gene>
    <name evidence="2" type="ORF">SAMN05660477_00942</name>
</gene>
<dbReference type="InterPro" id="IPR050261">
    <property type="entry name" value="FrsA_esterase"/>
</dbReference>
<dbReference type="AlphaFoldDB" id="A0A1T5DRQ4"/>